<dbReference type="PROSITE" id="PS51257">
    <property type="entry name" value="PROKAR_LIPOPROTEIN"/>
    <property type="match status" value="1"/>
</dbReference>
<proteinExistence type="predicted"/>
<feature type="compositionally biased region" description="Low complexity" evidence="1">
    <location>
        <begin position="69"/>
        <end position="85"/>
    </location>
</feature>
<evidence type="ECO:0000256" key="1">
    <source>
        <dbReference type="SAM" id="MobiDB-lite"/>
    </source>
</evidence>
<feature type="compositionally biased region" description="Low complexity" evidence="1">
    <location>
        <begin position="117"/>
        <end position="161"/>
    </location>
</feature>
<evidence type="ECO:0000313" key="3">
    <source>
        <dbReference type="EMBL" id="XCM79552.1"/>
    </source>
</evidence>
<accession>A0AAU8JWN3</accession>
<feature type="region of interest" description="Disordered" evidence="1">
    <location>
        <begin position="63"/>
        <end position="86"/>
    </location>
</feature>
<dbReference type="EMBL" id="CP159872">
    <property type="protein sequence ID" value="XCM79552.1"/>
    <property type="molecule type" value="Genomic_DNA"/>
</dbReference>
<name>A0AAU8JWN3_9ACTN</name>
<sequence length="507" mass="49817">MNNSTTRTLGLSALATALLLSVSACATPATRNASADRPAPALTAEAVDGIRADAPALVVSAAQPGPQQTAVVTPSPTGPAPTGTARNVKLASYDPATGTAVLAAADTIAPAGGGTPAPGASATGASASKAAPAPGKSAGPSASAAPSTAGTPSAASSSAASQAPQEVRAGQLIASPPTAAAPQGALLAVTAVQPKGDGTVTASTRPATLPELLGGAEADGKVAVDPHAVSVKPLVKDVKVSFAADLGGVNADAAGTLQLDVQAPIPLPGGANAQASGSVSMRPAVHFAYHGARVGAPRTASVGFDLGAHAQWKVNGELSKGTGKPLRVPLAELHADPVLNVGGLPVVVNLGLTAYLEISADGTVSVEVEQEFDGGWNVKADYAGDRGWSPLTKEGDTKVSPVRAKLSGKADVKAALGAEVSVGLYGAVGVEAVVKPYLLARAEGAVALDSKNGVTQANGTLGLYGGVDLTGALTAHLKIFGTPVIEGRVPLPVLHREWPIKTFSKTG</sequence>
<feature type="region of interest" description="Disordered" evidence="1">
    <location>
        <begin position="115"/>
        <end position="163"/>
    </location>
</feature>
<evidence type="ECO:0008006" key="4">
    <source>
        <dbReference type="Google" id="ProtNLM"/>
    </source>
</evidence>
<feature type="chain" id="PRO_5043459592" description="Lipoprotein" evidence="2">
    <location>
        <begin position="27"/>
        <end position="507"/>
    </location>
</feature>
<protein>
    <recommendedName>
        <fullName evidence="4">Lipoprotein</fullName>
    </recommendedName>
</protein>
<reference evidence="3" key="1">
    <citation type="submission" date="2024-06" db="EMBL/GenBank/DDBJ databases">
        <title>The genome sequences of Kitasatospora sp. strain HUAS MG31.</title>
        <authorList>
            <person name="Mo P."/>
        </authorList>
    </citation>
    <scope>NUCLEOTIDE SEQUENCE</scope>
    <source>
        <strain evidence="3">HUAS MG31</strain>
    </source>
</reference>
<dbReference type="AlphaFoldDB" id="A0AAU8JWN3"/>
<feature type="signal peptide" evidence="2">
    <location>
        <begin position="1"/>
        <end position="26"/>
    </location>
</feature>
<evidence type="ECO:0000256" key="2">
    <source>
        <dbReference type="SAM" id="SignalP"/>
    </source>
</evidence>
<organism evidence="3">
    <name type="scientific">Kitasatospora camelliae</name>
    <dbReference type="NCBI Taxonomy" id="3156397"/>
    <lineage>
        <taxon>Bacteria</taxon>
        <taxon>Bacillati</taxon>
        <taxon>Actinomycetota</taxon>
        <taxon>Actinomycetes</taxon>
        <taxon>Kitasatosporales</taxon>
        <taxon>Streptomycetaceae</taxon>
        <taxon>Kitasatospora</taxon>
    </lineage>
</organism>
<gene>
    <name evidence="3" type="ORF">ABWK59_11725</name>
</gene>
<keyword evidence="2" id="KW-0732">Signal</keyword>
<dbReference type="KEGG" id="kcm:ABWK59_11725"/>
<dbReference type="RefSeq" id="WP_354640298.1">
    <property type="nucleotide sequence ID" value="NZ_CP159872.1"/>
</dbReference>